<evidence type="ECO:0000313" key="2">
    <source>
        <dbReference type="EMBL" id="KAG5550460.1"/>
    </source>
</evidence>
<proteinExistence type="predicted"/>
<dbReference type="EMBL" id="JACTNZ010000005">
    <property type="protein sequence ID" value="KAG5550460.1"/>
    <property type="molecule type" value="Genomic_DNA"/>
</dbReference>
<evidence type="ECO:0000313" key="3">
    <source>
        <dbReference type="Proteomes" id="UP000823749"/>
    </source>
</evidence>
<dbReference type="Proteomes" id="UP000823749">
    <property type="component" value="Chromosome 5"/>
</dbReference>
<dbReference type="Pfam" id="PF03140">
    <property type="entry name" value="DUF247"/>
    <property type="match status" value="1"/>
</dbReference>
<dbReference type="InterPro" id="IPR004158">
    <property type="entry name" value="DUF247_pln"/>
</dbReference>
<evidence type="ECO:0000256" key="1">
    <source>
        <dbReference type="SAM" id="MobiDB-lite"/>
    </source>
</evidence>
<gene>
    <name evidence="2" type="ORF">RHGRI_015431</name>
</gene>
<name>A0AAV6KDN9_9ERIC</name>
<feature type="compositionally biased region" description="Polar residues" evidence="1">
    <location>
        <begin position="1"/>
        <end position="11"/>
    </location>
</feature>
<protein>
    <submittedName>
        <fullName evidence="2">Uncharacterized protein</fullName>
    </submittedName>
</protein>
<feature type="region of interest" description="Disordered" evidence="1">
    <location>
        <begin position="1"/>
        <end position="23"/>
    </location>
</feature>
<dbReference type="PANTHER" id="PTHR31170:SF20">
    <property type="entry name" value="DUF247 DOMAIN PROTEIN"/>
    <property type="match status" value="1"/>
</dbReference>
<organism evidence="2 3">
    <name type="scientific">Rhododendron griersonianum</name>
    <dbReference type="NCBI Taxonomy" id="479676"/>
    <lineage>
        <taxon>Eukaryota</taxon>
        <taxon>Viridiplantae</taxon>
        <taxon>Streptophyta</taxon>
        <taxon>Embryophyta</taxon>
        <taxon>Tracheophyta</taxon>
        <taxon>Spermatophyta</taxon>
        <taxon>Magnoliopsida</taxon>
        <taxon>eudicotyledons</taxon>
        <taxon>Gunneridae</taxon>
        <taxon>Pentapetalae</taxon>
        <taxon>asterids</taxon>
        <taxon>Ericales</taxon>
        <taxon>Ericaceae</taxon>
        <taxon>Ericoideae</taxon>
        <taxon>Rhodoreae</taxon>
        <taxon>Rhododendron</taxon>
    </lineage>
</organism>
<comment type="caution">
    <text evidence="2">The sequence shown here is derived from an EMBL/GenBank/DDBJ whole genome shotgun (WGS) entry which is preliminary data.</text>
</comment>
<dbReference type="AlphaFoldDB" id="A0AAV6KDN9"/>
<accession>A0AAV6KDN9</accession>
<reference evidence="2" key="1">
    <citation type="submission" date="2020-08" db="EMBL/GenBank/DDBJ databases">
        <title>Plant Genome Project.</title>
        <authorList>
            <person name="Zhang R.-G."/>
        </authorList>
    </citation>
    <scope>NUCLEOTIDE SEQUENCE</scope>
    <source>
        <strain evidence="2">WSP0</strain>
        <tissue evidence="2">Leaf</tissue>
    </source>
</reference>
<dbReference type="PANTHER" id="PTHR31170">
    <property type="entry name" value="BNAC04G53230D PROTEIN"/>
    <property type="match status" value="1"/>
</dbReference>
<keyword evidence="3" id="KW-1185">Reference proteome</keyword>
<sequence length="152" mass="17641">MRNASIETNGEAQMARVAPGRTRENRKQKYLYSSFSSETSQWGEDDEKALEIHTSWFRNTIAVGAQRTKSSFSSACMFKVPENLRNQNSSAYTPHLISIGPNNRLVGRTMQHVKLYYADNLFLRLTERIVDPKESEKKEFEELKECLREMKK</sequence>